<evidence type="ECO:0000313" key="5">
    <source>
        <dbReference type="Proteomes" id="UP000199373"/>
    </source>
</evidence>
<dbReference type="RefSeq" id="WP_256218963.1">
    <property type="nucleotide sequence ID" value="NZ_FOIQ01000003.1"/>
</dbReference>
<keyword evidence="1" id="KW-0802">TPR repeat</keyword>
<dbReference type="GO" id="GO:0000127">
    <property type="term" value="C:transcription factor TFIIIC complex"/>
    <property type="evidence" value="ECO:0007669"/>
    <property type="project" value="TreeGrafter"/>
</dbReference>
<organism evidence="4 5">
    <name type="scientific">Prevotella aff. ruminicola Tc2-24</name>
    <dbReference type="NCBI Taxonomy" id="81582"/>
    <lineage>
        <taxon>Bacteria</taxon>
        <taxon>Pseudomonadati</taxon>
        <taxon>Bacteroidota</taxon>
        <taxon>Bacteroidia</taxon>
        <taxon>Bacteroidales</taxon>
        <taxon>Prevotellaceae</taxon>
        <taxon>Prevotella</taxon>
    </lineage>
</organism>
<dbReference type="InterPro" id="IPR019734">
    <property type="entry name" value="TPR_rpt"/>
</dbReference>
<dbReference type="PROSITE" id="PS50005">
    <property type="entry name" value="TPR"/>
    <property type="match status" value="1"/>
</dbReference>
<feature type="coiled-coil region" evidence="2">
    <location>
        <begin position="432"/>
        <end position="468"/>
    </location>
</feature>
<evidence type="ECO:0000256" key="3">
    <source>
        <dbReference type="SAM" id="MobiDB-lite"/>
    </source>
</evidence>
<dbReference type="PROSITE" id="PS51257">
    <property type="entry name" value="PROKAR_LIPOPROTEIN"/>
    <property type="match status" value="1"/>
</dbReference>
<dbReference type="PANTHER" id="PTHR23082:SF0">
    <property type="entry name" value="GENERAL TRANSCRIPTION FACTOR 3C POLYPEPTIDE 3"/>
    <property type="match status" value="1"/>
</dbReference>
<dbReference type="InterPro" id="IPR039340">
    <property type="entry name" value="Tfc4/TFIIIC-102/Sfc4"/>
</dbReference>
<dbReference type="SMART" id="SM00028">
    <property type="entry name" value="TPR"/>
    <property type="match status" value="5"/>
</dbReference>
<keyword evidence="2" id="KW-0175">Coiled coil</keyword>
<dbReference type="InterPro" id="IPR011990">
    <property type="entry name" value="TPR-like_helical_dom_sf"/>
</dbReference>
<accession>A0A1I0NWN0</accession>
<keyword evidence="5" id="KW-1185">Reference proteome</keyword>
<dbReference type="Proteomes" id="UP000199373">
    <property type="component" value="Unassembled WGS sequence"/>
</dbReference>
<proteinExistence type="predicted"/>
<dbReference type="SUPFAM" id="SSF48452">
    <property type="entry name" value="TPR-like"/>
    <property type="match status" value="2"/>
</dbReference>
<reference evidence="4 5" key="1">
    <citation type="submission" date="2016-10" db="EMBL/GenBank/DDBJ databases">
        <authorList>
            <person name="de Groot N.N."/>
        </authorList>
    </citation>
    <scope>NUCLEOTIDE SEQUENCE [LARGE SCALE GENOMIC DNA]</scope>
    <source>
        <strain evidence="4 5">TC2-24</strain>
    </source>
</reference>
<feature type="compositionally biased region" description="Acidic residues" evidence="3">
    <location>
        <begin position="528"/>
        <end position="549"/>
    </location>
</feature>
<protein>
    <submittedName>
        <fullName evidence="4">Tetratricopeptide (TPR) repeat</fullName>
    </submittedName>
</protein>
<evidence type="ECO:0000313" key="4">
    <source>
        <dbReference type="EMBL" id="SEW06216.1"/>
    </source>
</evidence>
<dbReference type="Gene3D" id="1.25.40.10">
    <property type="entry name" value="Tetratricopeptide repeat domain"/>
    <property type="match status" value="3"/>
</dbReference>
<evidence type="ECO:0000256" key="2">
    <source>
        <dbReference type="SAM" id="Coils"/>
    </source>
</evidence>
<evidence type="ECO:0000256" key="1">
    <source>
        <dbReference type="PROSITE-ProRule" id="PRU00339"/>
    </source>
</evidence>
<name>A0A1I0NWN0_9BACT</name>
<sequence>MRKAIHILLTGVAIVMTMVGCSTQKNTGNTRWWHSFNARYNTFFNGSQAFIDGNLEKEKGNKDNYTELIPLYAVGNKASRDIGKGQYDLTIEKCSKAIKQHSIKVKPAWNGSKQKTAKDREWLGRREYNPFLWKVWLLMGKAQFQQGAFDEAAATFSYMSRLYQTQPLQNGLARAWLAKCYTELGWMYDAEDVIRNMNRDSMDFRAVKDWDYTYANYFIRHQEYQKALPYLHKVIKHERRRIQRAREWFLMGQIQHLLGNREQAYKAFEKVVGCHPPYELEFNARIAQTEVMAEGTNVHQMISRLKRMAASENNTDNLDQIYYAIGNIYLTQRDTTQAINAYEDGALLSVKNGIEKGVLLLSLGDLYWDKERFSDAQRCYGEAIGLLDKDHTGYEELSYRSKVLDELVPYTEAIQLQDSLLALADMPEAKRLEVIDRVIDNLRKKEEKERKEQAMAEVEQQRQQEDGLLPNTMLPTTPTSGNGQWYFYNPVAVSQGKTTFLRQWGARKNIDNWQRVNQTVVAVPSPSEDPEEASSDSLEDTGLSDEIEESSLNTSNPHQRDYYLAQIPFSEEQKKNSHNILKDALLHAGIIFKDKLDRSASSPHLSRHLHLSEDMLTRLTEDYQDDKCIAEAWYHLYLLYARQGRQQQADNCIRRLQHDFPENEWTLLLSDPNYAVNAKFGEHIEDSLYAATYEAFKNNQSEIVRANVQLSADRFPLGDNRAKFIFIDGLSRLNEGDRDGCASQLKFVVERYPDSEVTSLSGMILKGIQEGRTPYGNQFEMSDIWTRRSTDMAEDSTGTATLSDERNQHFLFILIYQPDSVNANQLLFEMARYNFTNFLVRNFEILQMPLAGDRAGAWQQMQISGFLNYDEALQYAQQLYADNTMSTRLSPCRSLIISEGNLSLIGTRYSYDDYMQFYEKTFLPMKISEEKLLILPKTIEQPDIEETEPSPTPTRTDDGIQPDNNQRKQQVQDFDFGDDFW</sequence>
<dbReference type="EMBL" id="FOIQ01000003">
    <property type="protein sequence ID" value="SEW06216.1"/>
    <property type="molecule type" value="Genomic_DNA"/>
</dbReference>
<dbReference type="Pfam" id="PF13181">
    <property type="entry name" value="TPR_8"/>
    <property type="match status" value="2"/>
</dbReference>
<dbReference type="GO" id="GO:0006383">
    <property type="term" value="P:transcription by RNA polymerase III"/>
    <property type="evidence" value="ECO:0007669"/>
    <property type="project" value="InterPro"/>
</dbReference>
<dbReference type="AlphaFoldDB" id="A0A1I0NWN0"/>
<feature type="region of interest" description="Disordered" evidence="3">
    <location>
        <begin position="938"/>
        <end position="981"/>
    </location>
</feature>
<feature type="repeat" description="TPR" evidence="1">
    <location>
        <begin position="245"/>
        <end position="278"/>
    </location>
</feature>
<gene>
    <name evidence="4" type="ORF">SAMN04487850_1409</name>
</gene>
<feature type="region of interest" description="Disordered" evidence="3">
    <location>
        <begin position="522"/>
        <end position="557"/>
    </location>
</feature>
<dbReference type="PANTHER" id="PTHR23082">
    <property type="entry name" value="TRANSCRIPTION INITIATION FACTOR IIIC TFIIIC , POLYPEPTIDE 3-RELATED"/>
    <property type="match status" value="1"/>
</dbReference>